<dbReference type="EMBL" id="GL377727">
    <property type="protein sequence ID" value="EFJ05382.1"/>
    <property type="molecule type" value="Genomic_DNA"/>
</dbReference>
<keyword evidence="5" id="KW-0804">Transcription</keyword>
<evidence type="ECO:0000256" key="3">
    <source>
        <dbReference type="ARBA" id="ARBA00023054"/>
    </source>
</evidence>
<dbReference type="GO" id="GO:0003700">
    <property type="term" value="F:DNA-binding transcription factor activity"/>
    <property type="evidence" value="ECO:0007669"/>
    <property type="project" value="InterPro"/>
</dbReference>
<evidence type="ECO:0000313" key="8">
    <source>
        <dbReference type="EMBL" id="EFJ05382.1"/>
    </source>
</evidence>
<dbReference type="PANTHER" id="PTHR46373">
    <property type="entry name" value="PROTEIN RKD4"/>
    <property type="match status" value="1"/>
</dbReference>
<evidence type="ECO:0000256" key="2">
    <source>
        <dbReference type="ARBA" id="ARBA00023015"/>
    </source>
</evidence>
<name>D8RM22_SELML</name>
<dbReference type="STRING" id="88036.D8RM22"/>
<keyword evidence="10" id="KW-1185">Reference proteome</keyword>
<feature type="non-terminal residue" evidence="9">
    <location>
        <position position="1"/>
    </location>
</feature>
<dbReference type="HOGENOM" id="CLU_204277_0_0_1"/>
<evidence type="ECO:0000256" key="1">
    <source>
        <dbReference type="ARBA" id="ARBA00004049"/>
    </source>
</evidence>
<dbReference type="InParanoid" id="D8RM22"/>
<gene>
    <name evidence="8" type="ORF">SELMODRAFT_73104</name>
    <name evidence="9" type="ORF">SELMODRAFT_73105</name>
</gene>
<keyword evidence="2" id="KW-0805">Transcription regulation</keyword>
<dbReference type="PANTHER" id="PTHR46373:SF5">
    <property type="entry name" value="RWP-RK DOMAIN PROTEIN"/>
    <property type="match status" value="1"/>
</dbReference>
<keyword evidence="6" id="KW-0539">Nucleus</keyword>
<dbReference type="EMBL" id="GL377583">
    <property type="protein sequence ID" value="EFJ26817.1"/>
    <property type="molecule type" value="Genomic_DNA"/>
</dbReference>
<dbReference type="Gramene" id="EFJ05382">
    <property type="protein sequence ID" value="EFJ05382"/>
    <property type="gene ID" value="SELMODRAFT_73104"/>
</dbReference>
<feature type="domain" description="RWP-RK" evidence="7">
    <location>
        <begin position="1"/>
        <end position="53"/>
    </location>
</feature>
<dbReference type="Pfam" id="PF02042">
    <property type="entry name" value="RWP-RK"/>
    <property type="match status" value="1"/>
</dbReference>
<dbReference type="PROSITE" id="PS51519">
    <property type="entry name" value="RWP_RK"/>
    <property type="match status" value="1"/>
</dbReference>
<evidence type="ECO:0000256" key="6">
    <source>
        <dbReference type="ARBA" id="ARBA00023242"/>
    </source>
</evidence>
<evidence type="ECO:0000313" key="10">
    <source>
        <dbReference type="Proteomes" id="UP000001514"/>
    </source>
</evidence>
<dbReference type="eggNOG" id="ENOG502S030">
    <property type="taxonomic scope" value="Eukaryota"/>
</dbReference>
<dbReference type="GO" id="GO:0003677">
    <property type="term" value="F:DNA binding"/>
    <property type="evidence" value="ECO:0007669"/>
    <property type="project" value="UniProtKB-KW"/>
</dbReference>
<evidence type="ECO:0000256" key="5">
    <source>
        <dbReference type="ARBA" id="ARBA00023163"/>
    </source>
</evidence>
<proteinExistence type="predicted"/>
<dbReference type="Proteomes" id="UP000001514">
    <property type="component" value="Unassembled WGS sequence"/>
</dbReference>
<evidence type="ECO:0000313" key="9">
    <source>
        <dbReference type="EMBL" id="EFJ26817.1"/>
    </source>
</evidence>
<accession>D8RM22</accession>
<dbReference type="InterPro" id="IPR003035">
    <property type="entry name" value="RWP-RK_dom"/>
</dbReference>
<keyword evidence="3" id="KW-0175">Coiled coil</keyword>
<dbReference type="KEGG" id="smo:SELMODRAFT_73104"/>
<keyword evidence="4" id="KW-0238">DNA-binding</keyword>
<dbReference type="Gramene" id="EFJ26817">
    <property type="protein sequence ID" value="EFJ26817"/>
    <property type="gene ID" value="SELMODRAFT_73105"/>
</dbReference>
<dbReference type="KEGG" id="smo:SELMODRAFT_73105"/>
<dbReference type="InterPro" id="IPR044607">
    <property type="entry name" value="RKD-like"/>
</dbReference>
<sequence length="53" mass="6247">QRERTGKLKMSDLAQHFHLPINAAAKELGICPTVLKKICRRNGMRRWPHRKVR</sequence>
<feature type="non-terminal residue" evidence="9">
    <location>
        <position position="53"/>
    </location>
</feature>
<evidence type="ECO:0000256" key="4">
    <source>
        <dbReference type="ARBA" id="ARBA00023125"/>
    </source>
</evidence>
<organism evidence="10">
    <name type="scientific">Selaginella moellendorffii</name>
    <name type="common">Spikemoss</name>
    <dbReference type="NCBI Taxonomy" id="88036"/>
    <lineage>
        <taxon>Eukaryota</taxon>
        <taxon>Viridiplantae</taxon>
        <taxon>Streptophyta</taxon>
        <taxon>Embryophyta</taxon>
        <taxon>Tracheophyta</taxon>
        <taxon>Lycopodiopsida</taxon>
        <taxon>Selaginellales</taxon>
        <taxon>Selaginellaceae</taxon>
        <taxon>Selaginella</taxon>
    </lineage>
</organism>
<protein>
    <recommendedName>
        <fullName evidence="7">RWP-RK domain-containing protein</fullName>
    </recommendedName>
</protein>
<reference evidence="9 10" key="1">
    <citation type="journal article" date="2011" name="Science">
        <title>The Selaginella genome identifies genetic changes associated with the evolution of vascular plants.</title>
        <authorList>
            <person name="Banks J.A."/>
            <person name="Nishiyama T."/>
            <person name="Hasebe M."/>
            <person name="Bowman J.L."/>
            <person name="Gribskov M."/>
            <person name="dePamphilis C."/>
            <person name="Albert V.A."/>
            <person name="Aono N."/>
            <person name="Aoyama T."/>
            <person name="Ambrose B.A."/>
            <person name="Ashton N.W."/>
            <person name="Axtell M.J."/>
            <person name="Barker E."/>
            <person name="Barker M.S."/>
            <person name="Bennetzen J.L."/>
            <person name="Bonawitz N.D."/>
            <person name="Chapple C."/>
            <person name="Cheng C."/>
            <person name="Correa L.G."/>
            <person name="Dacre M."/>
            <person name="DeBarry J."/>
            <person name="Dreyer I."/>
            <person name="Elias M."/>
            <person name="Engstrom E.M."/>
            <person name="Estelle M."/>
            <person name="Feng L."/>
            <person name="Finet C."/>
            <person name="Floyd S.K."/>
            <person name="Frommer W.B."/>
            <person name="Fujita T."/>
            <person name="Gramzow L."/>
            <person name="Gutensohn M."/>
            <person name="Harholt J."/>
            <person name="Hattori M."/>
            <person name="Heyl A."/>
            <person name="Hirai T."/>
            <person name="Hiwatashi Y."/>
            <person name="Ishikawa M."/>
            <person name="Iwata M."/>
            <person name="Karol K.G."/>
            <person name="Koehler B."/>
            <person name="Kolukisaoglu U."/>
            <person name="Kubo M."/>
            <person name="Kurata T."/>
            <person name="Lalonde S."/>
            <person name="Li K."/>
            <person name="Li Y."/>
            <person name="Litt A."/>
            <person name="Lyons E."/>
            <person name="Manning G."/>
            <person name="Maruyama T."/>
            <person name="Michael T.P."/>
            <person name="Mikami K."/>
            <person name="Miyazaki S."/>
            <person name="Morinaga S."/>
            <person name="Murata T."/>
            <person name="Mueller-Roeber B."/>
            <person name="Nelson D.R."/>
            <person name="Obara M."/>
            <person name="Oguri Y."/>
            <person name="Olmstead R.G."/>
            <person name="Onodera N."/>
            <person name="Petersen B.L."/>
            <person name="Pils B."/>
            <person name="Prigge M."/>
            <person name="Rensing S.A."/>
            <person name="Riano-Pachon D.M."/>
            <person name="Roberts A.W."/>
            <person name="Sato Y."/>
            <person name="Scheller H.V."/>
            <person name="Schulz B."/>
            <person name="Schulz C."/>
            <person name="Shakirov E.V."/>
            <person name="Shibagaki N."/>
            <person name="Shinohara N."/>
            <person name="Shippen D.E."/>
            <person name="Soerensen I."/>
            <person name="Sotooka R."/>
            <person name="Sugimoto N."/>
            <person name="Sugita M."/>
            <person name="Sumikawa N."/>
            <person name="Tanurdzic M."/>
            <person name="Theissen G."/>
            <person name="Ulvskov P."/>
            <person name="Wakazuki S."/>
            <person name="Weng J.K."/>
            <person name="Willats W.W."/>
            <person name="Wipf D."/>
            <person name="Wolf P.G."/>
            <person name="Yang L."/>
            <person name="Zimmer A.D."/>
            <person name="Zhu Q."/>
            <person name="Mitros T."/>
            <person name="Hellsten U."/>
            <person name="Loque D."/>
            <person name="Otillar R."/>
            <person name="Salamov A."/>
            <person name="Schmutz J."/>
            <person name="Shapiro H."/>
            <person name="Lindquist E."/>
            <person name="Lucas S."/>
            <person name="Rokhsar D."/>
            <person name="Grigoriev I.V."/>
        </authorList>
    </citation>
    <scope>NUCLEOTIDE SEQUENCE [LARGE SCALE GENOMIC DNA]</scope>
</reference>
<comment type="function">
    <text evidence="1">Putative transcription factor.</text>
</comment>
<evidence type="ECO:0000259" key="7">
    <source>
        <dbReference type="PROSITE" id="PS51519"/>
    </source>
</evidence>
<dbReference type="AlphaFoldDB" id="D8RM22"/>